<reference evidence="1 2" key="1">
    <citation type="submission" date="2018-10" db="EMBL/GenBank/DDBJ databases">
        <title>Genomic Encyclopedia of Archaeal and Bacterial Type Strains, Phase II (KMG-II): from individual species to whole genera.</title>
        <authorList>
            <person name="Goeker M."/>
        </authorList>
    </citation>
    <scope>NUCLEOTIDE SEQUENCE [LARGE SCALE GENOMIC DNA]</scope>
    <source>
        <strain evidence="1 2">RP-AC37</strain>
    </source>
</reference>
<comment type="caution">
    <text evidence="1">The sequence shown here is derived from an EMBL/GenBank/DDBJ whole genome shotgun (WGS) entry which is preliminary data.</text>
</comment>
<dbReference type="NCBIfam" id="TIGR03941">
    <property type="entry name" value="tRNA_deam_assoc"/>
    <property type="match status" value="1"/>
</dbReference>
<accession>A0A420XQB7</accession>
<keyword evidence="2" id="KW-1185">Reference proteome</keyword>
<evidence type="ECO:0000313" key="2">
    <source>
        <dbReference type="Proteomes" id="UP000281955"/>
    </source>
</evidence>
<evidence type="ECO:0000313" key="1">
    <source>
        <dbReference type="EMBL" id="RKS75445.1"/>
    </source>
</evidence>
<dbReference type="EMBL" id="RBWV01000011">
    <property type="protein sequence ID" value="RKS75445.1"/>
    <property type="molecule type" value="Genomic_DNA"/>
</dbReference>
<dbReference type="AlphaFoldDB" id="A0A420XQB7"/>
<dbReference type="OrthoDB" id="5189541at2"/>
<proteinExistence type="predicted"/>
<name>A0A420XQB7_9ACTN</name>
<dbReference type="Proteomes" id="UP000281955">
    <property type="component" value="Unassembled WGS sequence"/>
</dbReference>
<protein>
    <submittedName>
        <fullName evidence="1">Putative tRNA adenosine deaminase-associated protein</fullName>
    </submittedName>
</protein>
<sequence length="175" mass="19151">MPRTQTTADGRDAAWDDDAGEGDFAVAAYREDGVWHVSRLAGNAHDDLSALVRALQQRPPESAPLAFVGVDDDFYVAARLVGRDVRLLLSDVTAASEWPLAREVLDTLGEELPDDDEPRPVGDLGMFADLGLPRRVVEGMCDDDELYPDEACVELADRLGFGPQLEFALRRLAAR</sequence>
<organism evidence="1 2">
    <name type="scientific">Motilibacter peucedani</name>
    <dbReference type="NCBI Taxonomy" id="598650"/>
    <lineage>
        <taxon>Bacteria</taxon>
        <taxon>Bacillati</taxon>
        <taxon>Actinomycetota</taxon>
        <taxon>Actinomycetes</taxon>
        <taxon>Motilibacterales</taxon>
        <taxon>Motilibacteraceae</taxon>
        <taxon>Motilibacter</taxon>
    </lineage>
</organism>
<dbReference type="RefSeq" id="WP_121193215.1">
    <property type="nucleotide sequence ID" value="NZ_RBWV01000011.1"/>
</dbReference>
<dbReference type="InterPro" id="IPR023869">
    <property type="entry name" value="tRNA_Adeno_NH3ase_assoc_put"/>
</dbReference>
<gene>
    <name evidence="1" type="ORF">CLV35_1912</name>
</gene>
<dbReference type="InParanoid" id="A0A420XQB7"/>